<dbReference type="Proteomes" id="UP001258017">
    <property type="component" value="Unassembled WGS sequence"/>
</dbReference>
<dbReference type="SUPFAM" id="SSF57667">
    <property type="entry name" value="beta-beta-alpha zinc fingers"/>
    <property type="match status" value="1"/>
</dbReference>
<proteinExistence type="predicted"/>
<evidence type="ECO:0000256" key="5">
    <source>
        <dbReference type="PROSITE-ProRule" id="PRU00042"/>
    </source>
</evidence>
<dbReference type="EMBL" id="JAIFRP010000023">
    <property type="protein sequence ID" value="KAK2584900.1"/>
    <property type="molecule type" value="Genomic_DNA"/>
</dbReference>
<dbReference type="PANTHER" id="PTHR24379">
    <property type="entry name" value="KRAB AND ZINC FINGER DOMAIN-CONTAINING"/>
    <property type="match status" value="1"/>
</dbReference>
<evidence type="ECO:0000313" key="8">
    <source>
        <dbReference type="Proteomes" id="UP001258017"/>
    </source>
</evidence>
<feature type="domain" description="C2H2-type" evidence="6">
    <location>
        <begin position="133"/>
        <end position="161"/>
    </location>
</feature>
<keyword evidence="1" id="KW-0479">Metal-binding</keyword>
<dbReference type="SMART" id="SM00355">
    <property type="entry name" value="ZnF_C2H2"/>
    <property type="match status" value="4"/>
</dbReference>
<keyword evidence="3 5" id="KW-0863">Zinc-finger</keyword>
<evidence type="ECO:0000256" key="3">
    <source>
        <dbReference type="ARBA" id="ARBA00022771"/>
    </source>
</evidence>
<evidence type="ECO:0000313" key="7">
    <source>
        <dbReference type="EMBL" id="KAK2584900.1"/>
    </source>
</evidence>
<evidence type="ECO:0000256" key="2">
    <source>
        <dbReference type="ARBA" id="ARBA00022737"/>
    </source>
</evidence>
<dbReference type="GO" id="GO:0008270">
    <property type="term" value="F:zinc ion binding"/>
    <property type="evidence" value="ECO:0007669"/>
    <property type="project" value="UniProtKB-KW"/>
</dbReference>
<comment type="caution">
    <text evidence="7">The sequence shown here is derived from an EMBL/GenBank/DDBJ whole genome shotgun (WGS) entry which is preliminary data.</text>
</comment>
<keyword evidence="2" id="KW-0677">Repeat</keyword>
<dbReference type="InterPro" id="IPR036236">
    <property type="entry name" value="Znf_C2H2_sf"/>
</dbReference>
<evidence type="ECO:0000259" key="6">
    <source>
        <dbReference type="PROSITE" id="PS50157"/>
    </source>
</evidence>
<evidence type="ECO:0000256" key="4">
    <source>
        <dbReference type="ARBA" id="ARBA00022833"/>
    </source>
</evidence>
<dbReference type="Gene3D" id="3.30.160.60">
    <property type="entry name" value="Classic Zinc Finger"/>
    <property type="match status" value="2"/>
</dbReference>
<keyword evidence="4" id="KW-0862">Zinc</keyword>
<reference evidence="7" key="1">
    <citation type="submission" date="2021-08" db="EMBL/GenBank/DDBJ databases">
        <authorList>
            <person name="Misof B."/>
            <person name="Oliver O."/>
            <person name="Podsiadlowski L."/>
            <person name="Donath A."/>
            <person name="Peters R."/>
            <person name="Mayer C."/>
            <person name="Rust J."/>
            <person name="Gunkel S."/>
            <person name="Lesny P."/>
            <person name="Martin S."/>
            <person name="Oeyen J.P."/>
            <person name="Petersen M."/>
            <person name="Panagiotis P."/>
            <person name="Wilbrandt J."/>
            <person name="Tanja T."/>
        </authorList>
    </citation>
    <scope>NUCLEOTIDE SEQUENCE</scope>
    <source>
        <strain evidence="7">GBR_01_08_01A</strain>
        <tissue evidence="7">Thorax + abdomen</tissue>
    </source>
</reference>
<dbReference type="AlphaFoldDB" id="A0AAD9VSX6"/>
<name>A0AAD9VSX6_9HYME</name>
<feature type="domain" description="C2H2-type" evidence="6">
    <location>
        <begin position="104"/>
        <end position="131"/>
    </location>
</feature>
<accession>A0AAD9VSX6</accession>
<dbReference type="FunFam" id="3.30.160.60:FF:000100">
    <property type="entry name" value="Zinc finger 45-like"/>
    <property type="match status" value="1"/>
</dbReference>
<reference evidence="7" key="2">
    <citation type="journal article" date="2023" name="Commun. Biol.">
        <title>Intrasexual cuticular hydrocarbon dimorphism in a wasp sheds light on hydrocarbon biosynthesis genes in Hymenoptera.</title>
        <authorList>
            <person name="Moris V.C."/>
            <person name="Podsiadlowski L."/>
            <person name="Martin S."/>
            <person name="Oeyen J.P."/>
            <person name="Donath A."/>
            <person name="Petersen M."/>
            <person name="Wilbrandt J."/>
            <person name="Misof B."/>
            <person name="Liedtke D."/>
            <person name="Thamm M."/>
            <person name="Scheiner R."/>
            <person name="Schmitt T."/>
            <person name="Niehuis O."/>
        </authorList>
    </citation>
    <scope>NUCLEOTIDE SEQUENCE</scope>
    <source>
        <strain evidence="7">GBR_01_08_01A</strain>
    </source>
</reference>
<evidence type="ECO:0000256" key="1">
    <source>
        <dbReference type="ARBA" id="ARBA00022723"/>
    </source>
</evidence>
<dbReference type="PANTHER" id="PTHR24379:SF121">
    <property type="entry name" value="C2H2-TYPE DOMAIN-CONTAINING PROTEIN"/>
    <property type="match status" value="1"/>
</dbReference>
<keyword evidence="8" id="KW-1185">Reference proteome</keyword>
<protein>
    <recommendedName>
        <fullName evidence="6">C2H2-type domain-containing protein</fullName>
    </recommendedName>
</protein>
<dbReference type="Pfam" id="PF00096">
    <property type="entry name" value="zf-C2H2"/>
    <property type="match status" value="3"/>
</dbReference>
<dbReference type="InterPro" id="IPR013087">
    <property type="entry name" value="Znf_C2H2_type"/>
</dbReference>
<organism evidence="7 8">
    <name type="scientific">Odynerus spinipes</name>
    <dbReference type="NCBI Taxonomy" id="1348599"/>
    <lineage>
        <taxon>Eukaryota</taxon>
        <taxon>Metazoa</taxon>
        <taxon>Ecdysozoa</taxon>
        <taxon>Arthropoda</taxon>
        <taxon>Hexapoda</taxon>
        <taxon>Insecta</taxon>
        <taxon>Pterygota</taxon>
        <taxon>Neoptera</taxon>
        <taxon>Endopterygota</taxon>
        <taxon>Hymenoptera</taxon>
        <taxon>Apocrita</taxon>
        <taxon>Aculeata</taxon>
        <taxon>Vespoidea</taxon>
        <taxon>Vespidae</taxon>
        <taxon>Eumeninae</taxon>
        <taxon>Odynerus</taxon>
    </lineage>
</organism>
<sequence>MGLFCDLLPPDVWRRCKDHLRCLKCTKRYSDWRSLRKHMNFFCQVEPLYPCPYCPHRARISTLLKYHIVREHLTCTSAGKTRTGYVTKIEEQLASEHAGRSTTFVCPKCGKAYTRKASLQRHLSTGCGTPPMFYCNVCGYRTSRKDILLRHMRHVHSRAQI</sequence>
<gene>
    <name evidence="7" type="ORF">KPH14_002496</name>
</gene>
<dbReference type="PROSITE" id="PS50157">
    <property type="entry name" value="ZINC_FINGER_C2H2_2"/>
    <property type="match status" value="2"/>
</dbReference>